<dbReference type="NCBIfam" id="NF007943">
    <property type="entry name" value="PRK10662.1"/>
    <property type="match status" value="1"/>
</dbReference>
<dbReference type="SUPFAM" id="SSF56601">
    <property type="entry name" value="beta-lactamase/transpeptidase-like"/>
    <property type="match status" value="1"/>
</dbReference>
<gene>
    <name evidence="4" type="primary">ampH</name>
    <name evidence="4" type="ORF">FF124_17155</name>
</gene>
<comment type="similarity">
    <text evidence="1">Belongs to the beta-lactamase family.</text>
</comment>
<dbReference type="InterPro" id="IPR001466">
    <property type="entry name" value="Beta-lactam-related"/>
</dbReference>
<accession>A0A5C4JNG2</accession>
<protein>
    <submittedName>
        <fullName evidence="4">D-alanyl-D-alanine-carboxypeptidase/endopeptidase AmpH</fullName>
    </submittedName>
</protein>
<comment type="caution">
    <text evidence="4">The sequence shown here is derived from an EMBL/GenBank/DDBJ whole genome shotgun (WGS) entry which is preliminary data.</text>
</comment>
<organism evidence="4 5">
    <name type="scientific">Martelella lutilitoris</name>
    <dbReference type="NCBI Taxonomy" id="2583532"/>
    <lineage>
        <taxon>Bacteria</taxon>
        <taxon>Pseudomonadati</taxon>
        <taxon>Pseudomonadota</taxon>
        <taxon>Alphaproteobacteria</taxon>
        <taxon>Hyphomicrobiales</taxon>
        <taxon>Aurantimonadaceae</taxon>
        <taxon>Martelella</taxon>
    </lineage>
</organism>
<dbReference type="Gene3D" id="3.40.710.10">
    <property type="entry name" value="DD-peptidase/beta-lactamase superfamily"/>
    <property type="match status" value="1"/>
</dbReference>
<dbReference type="InterPro" id="IPR012338">
    <property type="entry name" value="Beta-lactam/transpept-like"/>
</dbReference>
<dbReference type="EMBL" id="VCLB01000009">
    <property type="protein sequence ID" value="TNB46712.1"/>
    <property type="molecule type" value="Genomic_DNA"/>
</dbReference>
<dbReference type="Pfam" id="PF00144">
    <property type="entry name" value="Beta-lactamase"/>
    <property type="match status" value="1"/>
</dbReference>
<proteinExistence type="inferred from homology"/>
<reference evidence="4 5" key="1">
    <citation type="submission" date="2019-06" db="EMBL/GenBank/DDBJ databases">
        <title>Martelella lutilitoris sp. nov., isolated from a tidal mudflat.</title>
        <authorList>
            <person name="Kim Y.-J."/>
        </authorList>
    </citation>
    <scope>NUCLEOTIDE SEQUENCE [LARGE SCALE GENOMIC DNA]</scope>
    <source>
        <strain evidence="4 5">GH2-6</strain>
    </source>
</reference>
<keyword evidence="2" id="KW-0732">Signal</keyword>
<dbReference type="Proteomes" id="UP000307874">
    <property type="component" value="Unassembled WGS sequence"/>
</dbReference>
<feature type="chain" id="PRO_5022869719" evidence="2">
    <location>
        <begin position="19"/>
        <end position="367"/>
    </location>
</feature>
<evidence type="ECO:0000313" key="4">
    <source>
        <dbReference type="EMBL" id="TNB46712.1"/>
    </source>
</evidence>
<dbReference type="AlphaFoldDB" id="A0A5C4JNG2"/>
<keyword evidence="5" id="KW-1185">Reference proteome</keyword>
<evidence type="ECO:0000256" key="1">
    <source>
        <dbReference type="ARBA" id="ARBA00038473"/>
    </source>
</evidence>
<evidence type="ECO:0000259" key="3">
    <source>
        <dbReference type="Pfam" id="PF00144"/>
    </source>
</evidence>
<evidence type="ECO:0000256" key="2">
    <source>
        <dbReference type="SAM" id="SignalP"/>
    </source>
</evidence>
<dbReference type="InterPro" id="IPR051478">
    <property type="entry name" value="Beta-lactamase-like_AB/R"/>
</dbReference>
<keyword evidence="4" id="KW-0121">Carboxypeptidase</keyword>
<dbReference type="PANTHER" id="PTHR22935:SF95">
    <property type="entry name" value="BETA-LACTAMASE-LIKE 1-RELATED"/>
    <property type="match status" value="1"/>
</dbReference>
<keyword evidence="4" id="KW-0645">Protease</keyword>
<keyword evidence="4" id="KW-0378">Hydrolase</keyword>
<evidence type="ECO:0000313" key="5">
    <source>
        <dbReference type="Proteomes" id="UP000307874"/>
    </source>
</evidence>
<feature type="signal peptide" evidence="2">
    <location>
        <begin position="1"/>
        <end position="18"/>
    </location>
</feature>
<feature type="domain" description="Beta-lactamase-related" evidence="3">
    <location>
        <begin position="37"/>
        <end position="349"/>
    </location>
</feature>
<sequence length="367" mass="38704">MKYALAAIAILAATPAFANDPLLDDAVEFTGQIFHLDTGVPGLVIAAVRGDSSAVFGFGEVAKGSGREPDADTVIGVGSLTKTFTGLSLASLAAKGTVSLTEPVGPHAGVVDALPEKDGRQIRLIDLATHSSGLPRELATVDGAEKYSDASFAANLADSPLLFAPGSGVLYSNVGFDVLAMSLANIAAEPYSDLLKSEVLDRIGLMSTGYPRPEGENAMVGYDWNGNEIDPGDPIANRYGASGLYTTANDMLQYLRWNLDQFGEDDAEVRALSHAAWLIRDGLEPVYGMDESGHMNAMGLGWVIMMPEGERPLIIQKAGGTNGVFSYLAFAPSRGVGVFIAINQFKFSASTEMAHIVNDLITMLAPR</sequence>
<name>A0A5C4JNG2_9HYPH</name>
<dbReference type="RefSeq" id="WP_138749700.1">
    <property type="nucleotide sequence ID" value="NZ_VCLB01000009.1"/>
</dbReference>
<dbReference type="OrthoDB" id="7791015at2"/>
<dbReference type="GO" id="GO:0004180">
    <property type="term" value="F:carboxypeptidase activity"/>
    <property type="evidence" value="ECO:0007669"/>
    <property type="project" value="UniProtKB-KW"/>
</dbReference>
<dbReference type="PANTHER" id="PTHR22935">
    <property type="entry name" value="PENICILLIN-BINDING PROTEIN"/>
    <property type="match status" value="1"/>
</dbReference>